<reference evidence="2 3" key="1">
    <citation type="journal article" date="2019" name="Nat. Ecol. Evol.">
        <title>Megaphylogeny resolves global patterns of mushroom evolution.</title>
        <authorList>
            <person name="Varga T."/>
            <person name="Krizsan K."/>
            <person name="Foldi C."/>
            <person name="Dima B."/>
            <person name="Sanchez-Garcia M."/>
            <person name="Sanchez-Ramirez S."/>
            <person name="Szollosi G.J."/>
            <person name="Szarkandi J.G."/>
            <person name="Papp V."/>
            <person name="Albert L."/>
            <person name="Andreopoulos W."/>
            <person name="Angelini C."/>
            <person name="Antonin V."/>
            <person name="Barry K.W."/>
            <person name="Bougher N.L."/>
            <person name="Buchanan P."/>
            <person name="Buyck B."/>
            <person name="Bense V."/>
            <person name="Catcheside P."/>
            <person name="Chovatia M."/>
            <person name="Cooper J."/>
            <person name="Damon W."/>
            <person name="Desjardin D."/>
            <person name="Finy P."/>
            <person name="Geml J."/>
            <person name="Haridas S."/>
            <person name="Hughes K."/>
            <person name="Justo A."/>
            <person name="Karasinski D."/>
            <person name="Kautmanova I."/>
            <person name="Kiss B."/>
            <person name="Kocsube S."/>
            <person name="Kotiranta H."/>
            <person name="LaButti K.M."/>
            <person name="Lechner B.E."/>
            <person name="Liimatainen K."/>
            <person name="Lipzen A."/>
            <person name="Lukacs Z."/>
            <person name="Mihaltcheva S."/>
            <person name="Morgado L.N."/>
            <person name="Niskanen T."/>
            <person name="Noordeloos M.E."/>
            <person name="Ohm R.A."/>
            <person name="Ortiz-Santana B."/>
            <person name="Ovrebo C."/>
            <person name="Racz N."/>
            <person name="Riley R."/>
            <person name="Savchenko A."/>
            <person name="Shiryaev A."/>
            <person name="Soop K."/>
            <person name="Spirin V."/>
            <person name="Szebenyi C."/>
            <person name="Tomsovsky M."/>
            <person name="Tulloss R.E."/>
            <person name="Uehling J."/>
            <person name="Grigoriev I.V."/>
            <person name="Vagvolgyi C."/>
            <person name="Papp T."/>
            <person name="Martin F.M."/>
            <person name="Miettinen O."/>
            <person name="Hibbett D.S."/>
            <person name="Nagy L.G."/>
        </authorList>
    </citation>
    <scope>NUCLEOTIDE SEQUENCE [LARGE SCALE GENOMIC DNA]</scope>
    <source>
        <strain evidence="2 3">FP101781</strain>
    </source>
</reference>
<feature type="region of interest" description="Disordered" evidence="1">
    <location>
        <begin position="464"/>
        <end position="506"/>
    </location>
</feature>
<protein>
    <submittedName>
        <fullName evidence="2">Uncharacterized protein</fullName>
    </submittedName>
</protein>
<dbReference type="AlphaFoldDB" id="A0A4Y7SB63"/>
<keyword evidence="3" id="KW-1185">Reference proteome</keyword>
<dbReference type="EMBL" id="QPFP01000223">
    <property type="protein sequence ID" value="TEB18829.1"/>
    <property type="molecule type" value="Genomic_DNA"/>
</dbReference>
<dbReference type="OrthoDB" id="3268696at2759"/>
<evidence type="ECO:0000313" key="3">
    <source>
        <dbReference type="Proteomes" id="UP000298030"/>
    </source>
</evidence>
<feature type="compositionally biased region" description="Polar residues" evidence="1">
    <location>
        <begin position="466"/>
        <end position="480"/>
    </location>
</feature>
<sequence>MSKADMVLWDWKNAHRVPRVSTTRDYRLEHAIHSLPRYTRFTEAWGLDVLFNPFQEQTKTWRDLPSVGGETSQIENQPWMAFFPVTVDYRGTHFQPTVMTNLSLRTALFEITPGVHQLNPAISKVWLELEDRLHKIIRELEVHIDFPVRVTPPRFPSEYKYQEKHNDKEAAAEAARRGRNAFSYLAAYLAFLVVFWNKPNTQRSADALAVWLARLLNIDFYWMTLLLRFHPIGNTERVTRLGMRVDFDSPWKPYLPIFLLSFIPVTVSLGRASDMSYFHSEAVWPTIRAWVEGAVEIHDDPNSCPDGPPMCQTCRKLVECARTNRIARENPEEFVVARDEEWNRHCIALNMLADKLIGGRDVSKANPCEIIFQHITVFEWVGIGTCYRRCAVSSGFAFTVIEAYPVSSRFFSPLHNELDLFPDPIRDSLSAQGLLTPIHTNYPDLASDLDQGGDEDTNHHAIRDSLSAQGLPTTSPNTTDLDIASDYDQDEDEDTNHHATGAGANPYSFAFAAPPTPKWKLVIEERLGFTCPPSTATQTFERLPAGKYNLEGPQVLESIGSAGLGTKPVESSSAHRRRRLFDITSRDVLRHLSQFRIERIVHRDGAKTTYRWVIGVRDKPLESQYFVVVVSGTTLVEIARNKWAGILEICRQLALRGIRFSTAVYFPPGTRPLVPSTRRIGLGTIDSTSVFTSQSYALYQEQRDNFLRSRRGALAFKDGGMAARFAKDVVPLKSVLVPPAKSARDLGFVLGTNDAGEVVIADGLEQNELDIILGRYLRLGYDQTQTAVTLWPPPAAWDNMGINTGAWNEAAEDWYQRQLADFSGDSTQTIVLKSATGWRNNKMWGDTRVVWKEYERLATTLLNRVYTERYVVQMFANVSEHSERASREGQVEEESLSPIPHSSPSLSARKSQAGPALSLLQALVEARGMREDVDVVVGNGPVCRETLLDFWLEGGRVFLRRVIAISELVAPPLLGLDARPTDGFAATAGEASAPSLVRRAGYEANDLFGKRDSQRIKGTAAKRVRGGLQRMGLMQGLLGPLQIIKTGGGVANAGDWELGCSQGV</sequence>
<dbReference type="Proteomes" id="UP000298030">
    <property type="component" value="Unassembled WGS sequence"/>
</dbReference>
<proteinExistence type="predicted"/>
<accession>A0A4Y7SB63</accession>
<gene>
    <name evidence="2" type="ORF">FA13DRAFT_1719434</name>
</gene>
<feature type="compositionally biased region" description="Low complexity" evidence="1">
    <location>
        <begin position="896"/>
        <end position="907"/>
    </location>
</feature>
<evidence type="ECO:0000313" key="2">
    <source>
        <dbReference type="EMBL" id="TEB18829.1"/>
    </source>
</evidence>
<comment type="caution">
    <text evidence="2">The sequence shown here is derived from an EMBL/GenBank/DDBJ whole genome shotgun (WGS) entry which is preliminary data.</text>
</comment>
<organism evidence="2 3">
    <name type="scientific">Coprinellus micaceus</name>
    <name type="common">Glistening ink-cap mushroom</name>
    <name type="synonym">Coprinus micaceus</name>
    <dbReference type="NCBI Taxonomy" id="71717"/>
    <lineage>
        <taxon>Eukaryota</taxon>
        <taxon>Fungi</taxon>
        <taxon>Dikarya</taxon>
        <taxon>Basidiomycota</taxon>
        <taxon>Agaricomycotina</taxon>
        <taxon>Agaricomycetes</taxon>
        <taxon>Agaricomycetidae</taxon>
        <taxon>Agaricales</taxon>
        <taxon>Agaricineae</taxon>
        <taxon>Psathyrellaceae</taxon>
        <taxon>Coprinellus</taxon>
    </lineage>
</organism>
<evidence type="ECO:0000256" key="1">
    <source>
        <dbReference type="SAM" id="MobiDB-lite"/>
    </source>
</evidence>
<name>A0A4Y7SB63_COPMI</name>
<feature type="region of interest" description="Disordered" evidence="1">
    <location>
        <begin position="883"/>
        <end position="910"/>
    </location>
</feature>
<dbReference type="STRING" id="71717.A0A4Y7SB63"/>
<feature type="compositionally biased region" description="Acidic residues" evidence="1">
    <location>
        <begin position="483"/>
        <end position="494"/>
    </location>
</feature>